<dbReference type="GO" id="GO:0005634">
    <property type="term" value="C:nucleus"/>
    <property type="evidence" value="ECO:0000318"/>
    <property type="project" value="GO_Central"/>
</dbReference>
<dbReference type="STRING" id="10228.B3S968"/>
<keyword evidence="3" id="KW-0418">Kinase</keyword>
<dbReference type="RefSeq" id="XP_002116756.1">
    <property type="nucleotide sequence ID" value="XM_002116720.1"/>
</dbReference>
<evidence type="ECO:0000313" key="9">
    <source>
        <dbReference type="Proteomes" id="UP000009022"/>
    </source>
</evidence>
<dbReference type="KEGG" id="tad:TRIADDRAFT_60717"/>
<dbReference type="PhylomeDB" id="B3S968"/>
<dbReference type="OrthoDB" id="341578at2759"/>
<dbReference type="PANTHER" id="PTHR11042">
    <property type="entry name" value="EUKARYOTIC TRANSLATION INITIATION FACTOR 2-ALPHA KINASE EIF2-ALPHA KINASE -RELATED"/>
    <property type="match status" value="1"/>
</dbReference>
<dbReference type="InterPro" id="IPR050339">
    <property type="entry name" value="CC_SR_Kinase"/>
</dbReference>
<dbReference type="CTD" id="6757906"/>
<dbReference type="PROSITE" id="PS00107">
    <property type="entry name" value="PROTEIN_KINASE_ATP"/>
    <property type="match status" value="1"/>
</dbReference>
<evidence type="ECO:0000259" key="7">
    <source>
        <dbReference type="PROSITE" id="PS50011"/>
    </source>
</evidence>
<dbReference type="GO" id="GO:0005737">
    <property type="term" value="C:cytoplasm"/>
    <property type="evidence" value="ECO:0000318"/>
    <property type="project" value="GO_Central"/>
</dbReference>
<dbReference type="InterPro" id="IPR011009">
    <property type="entry name" value="Kinase-like_dom_sf"/>
</dbReference>
<evidence type="ECO:0000256" key="1">
    <source>
        <dbReference type="ARBA" id="ARBA00022679"/>
    </source>
</evidence>
<evidence type="ECO:0000256" key="4">
    <source>
        <dbReference type="ARBA" id="ARBA00022840"/>
    </source>
</evidence>
<dbReference type="Pfam" id="PF00069">
    <property type="entry name" value="Pkinase"/>
    <property type="match status" value="2"/>
</dbReference>
<dbReference type="Proteomes" id="UP000009022">
    <property type="component" value="Unassembled WGS sequence"/>
</dbReference>
<keyword evidence="1" id="KW-0808">Transferase</keyword>
<feature type="binding site" evidence="5">
    <location>
        <position position="297"/>
    </location>
    <ligand>
        <name>ATP</name>
        <dbReference type="ChEBI" id="CHEBI:30616"/>
    </ligand>
</feature>
<feature type="signal peptide" evidence="6">
    <location>
        <begin position="1"/>
        <end position="36"/>
    </location>
</feature>
<dbReference type="EMBL" id="DS985257">
    <property type="protein sequence ID" value="EDV20815.1"/>
    <property type="molecule type" value="Genomic_DNA"/>
</dbReference>
<evidence type="ECO:0000256" key="3">
    <source>
        <dbReference type="ARBA" id="ARBA00022777"/>
    </source>
</evidence>
<evidence type="ECO:0000313" key="8">
    <source>
        <dbReference type="EMBL" id="EDV20815.1"/>
    </source>
</evidence>
<dbReference type="PANTHER" id="PTHR11042:SF91">
    <property type="entry name" value="EUKARYOTIC TRANSLATION INITIATION FACTOR 2-ALPHA KINASE"/>
    <property type="match status" value="1"/>
</dbReference>
<dbReference type="GO" id="GO:0004694">
    <property type="term" value="F:eukaryotic translation initiation factor 2alpha kinase activity"/>
    <property type="evidence" value="ECO:0000318"/>
    <property type="project" value="GO_Central"/>
</dbReference>
<dbReference type="HOGENOM" id="CLU_445749_0_0_1"/>
<name>B3S968_TRIAD</name>
<dbReference type="GO" id="GO:0006446">
    <property type="term" value="P:regulation of translational initiation"/>
    <property type="evidence" value="ECO:0000318"/>
    <property type="project" value="GO_Central"/>
</dbReference>
<dbReference type="GO" id="GO:0005524">
    <property type="term" value="F:ATP binding"/>
    <property type="evidence" value="ECO:0007669"/>
    <property type="project" value="UniProtKB-UniRule"/>
</dbReference>
<evidence type="ECO:0000256" key="2">
    <source>
        <dbReference type="ARBA" id="ARBA00022741"/>
    </source>
</evidence>
<protein>
    <recommendedName>
        <fullName evidence="7">Protein kinase domain-containing protein</fullName>
    </recommendedName>
</protein>
<evidence type="ECO:0000256" key="6">
    <source>
        <dbReference type="SAM" id="SignalP"/>
    </source>
</evidence>
<sequence>MDCQVSRFCNLISMQFRYRLVFVWIILPLLLCGTHGLDDSESASRLTCSADSYKSLMTIRTLGRKWTADAKDNGRKYWWILHSFSKLFLSSTTKEEVDEPRFTLDHDDCNRVRVDAQENGYFKTQYFLTAKYCKRPVIIRSKQCLWAFSMLSASARTCLLVIYGIKFVILYYLVKYQLGNDESTTEDHEIDAANSKLENKSQVSSEDRVSNVCQSRKRESAADDHKVNAANSIIEINSQVPNEGEASNLNINTGNGEIMQISRLQNEFELKEKLGSGGYGVVMKARNKLDNQDYALKILQLPNKDDKREKVLREVKVLAKLDNIGTIREESESNSQFSHMNIHRLSSLIESGSDLVEIAFKMNDDLTPSNSSSRIIFEERDATLPFASSRQSDSNAVEMTSSSSYVHFGVEKARKYPQSCPTEVVKPFSYLIIQMQLCHSETLSKWLQIHHQNRNISICYDIFDQPANIFFSMDGLIKIGDFGLAIDYNDYDMIDNLSQSTSKGYKREIYTRNVGTLLYMSPEQVYEKCYNQKVDIYALGIILYELLHPMGTGMERIKLLSNLRERNEFDNTFSMDKPLEANFIRWLLCSNPKQRPLAEEILASEVYAKIKVL</sequence>
<dbReference type="InParanoid" id="B3S968"/>
<evidence type="ECO:0000256" key="5">
    <source>
        <dbReference type="PROSITE-ProRule" id="PRU10141"/>
    </source>
</evidence>
<dbReference type="GeneID" id="6757906"/>
<keyword evidence="9" id="KW-1185">Reference proteome</keyword>
<dbReference type="PROSITE" id="PS50011">
    <property type="entry name" value="PROTEIN_KINASE_DOM"/>
    <property type="match status" value="1"/>
</dbReference>
<proteinExistence type="predicted"/>
<feature type="chain" id="PRO_5002798521" description="Protein kinase domain-containing protein" evidence="6">
    <location>
        <begin position="37"/>
        <end position="613"/>
    </location>
</feature>
<reference evidence="8 9" key="1">
    <citation type="journal article" date="2008" name="Nature">
        <title>The Trichoplax genome and the nature of placozoans.</title>
        <authorList>
            <person name="Srivastava M."/>
            <person name="Begovic E."/>
            <person name="Chapman J."/>
            <person name="Putnam N.H."/>
            <person name="Hellsten U."/>
            <person name="Kawashima T."/>
            <person name="Kuo A."/>
            <person name="Mitros T."/>
            <person name="Salamov A."/>
            <person name="Carpenter M.L."/>
            <person name="Signorovitch A.Y."/>
            <person name="Moreno M.A."/>
            <person name="Kamm K."/>
            <person name="Grimwood J."/>
            <person name="Schmutz J."/>
            <person name="Shapiro H."/>
            <person name="Grigoriev I.V."/>
            <person name="Buss L.W."/>
            <person name="Schierwater B."/>
            <person name="Dellaporta S.L."/>
            <person name="Rokhsar D.S."/>
        </authorList>
    </citation>
    <scope>NUCLEOTIDE SEQUENCE [LARGE SCALE GENOMIC DNA]</scope>
    <source>
        <strain evidence="8 9">Grell-BS-1999</strain>
    </source>
</reference>
<dbReference type="InterPro" id="IPR017441">
    <property type="entry name" value="Protein_kinase_ATP_BS"/>
</dbReference>
<dbReference type="GO" id="GO:0017148">
    <property type="term" value="P:negative regulation of translation"/>
    <property type="evidence" value="ECO:0000318"/>
    <property type="project" value="GO_Central"/>
</dbReference>
<accession>B3S968</accession>
<keyword evidence="2 5" id="KW-0547">Nucleotide-binding</keyword>
<organism evidence="8 9">
    <name type="scientific">Trichoplax adhaerens</name>
    <name type="common">Trichoplax reptans</name>
    <dbReference type="NCBI Taxonomy" id="10228"/>
    <lineage>
        <taxon>Eukaryota</taxon>
        <taxon>Metazoa</taxon>
        <taxon>Placozoa</taxon>
        <taxon>Uniplacotomia</taxon>
        <taxon>Trichoplacea</taxon>
        <taxon>Trichoplacidae</taxon>
        <taxon>Trichoplax</taxon>
    </lineage>
</organism>
<keyword evidence="4 5" id="KW-0067">ATP-binding</keyword>
<feature type="domain" description="Protein kinase" evidence="7">
    <location>
        <begin position="268"/>
        <end position="607"/>
    </location>
</feature>
<dbReference type="InterPro" id="IPR000719">
    <property type="entry name" value="Prot_kinase_dom"/>
</dbReference>
<dbReference type="Gene3D" id="3.30.200.20">
    <property type="entry name" value="Phosphorylase Kinase, domain 1"/>
    <property type="match status" value="1"/>
</dbReference>
<dbReference type="Gene3D" id="1.10.510.10">
    <property type="entry name" value="Transferase(Phosphotransferase) domain 1"/>
    <property type="match status" value="1"/>
</dbReference>
<keyword evidence="6" id="KW-0732">Signal</keyword>
<dbReference type="AlphaFoldDB" id="B3S968"/>
<dbReference type="eggNOG" id="KOG1033">
    <property type="taxonomic scope" value="Eukaryota"/>
</dbReference>
<gene>
    <name evidence="8" type="ORF">TRIADDRAFT_60717</name>
</gene>
<dbReference type="SUPFAM" id="SSF56112">
    <property type="entry name" value="Protein kinase-like (PK-like)"/>
    <property type="match status" value="1"/>
</dbReference>